<gene>
    <name evidence="2" type="ORF">THASP1DRAFT_29214</name>
</gene>
<evidence type="ECO:0000256" key="1">
    <source>
        <dbReference type="SAM" id="MobiDB-lite"/>
    </source>
</evidence>
<feature type="region of interest" description="Disordered" evidence="1">
    <location>
        <begin position="1"/>
        <end position="22"/>
    </location>
</feature>
<name>A0A4P9XS96_9FUNG</name>
<feature type="compositionally biased region" description="Basic residues" evidence="1">
    <location>
        <begin position="221"/>
        <end position="233"/>
    </location>
</feature>
<reference evidence="3" key="1">
    <citation type="journal article" date="2018" name="Nat. Microbiol.">
        <title>Leveraging single-cell genomics to expand the fungal tree of life.</title>
        <authorList>
            <person name="Ahrendt S.R."/>
            <person name="Quandt C.A."/>
            <person name="Ciobanu D."/>
            <person name="Clum A."/>
            <person name="Salamov A."/>
            <person name="Andreopoulos B."/>
            <person name="Cheng J.F."/>
            <person name="Woyke T."/>
            <person name="Pelin A."/>
            <person name="Henrissat B."/>
            <person name="Reynolds N.K."/>
            <person name="Benny G.L."/>
            <person name="Smith M.E."/>
            <person name="James T.Y."/>
            <person name="Grigoriev I.V."/>
        </authorList>
    </citation>
    <scope>NUCLEOTIDE SEQUENCE [LARGE SCALE GENOMIC DNA]</scope>
    <source>
        <strain evidence="3">RSA 1356</strain>
    </source>
</reference>
<accession>A0A4P9XS96</accession>
<organism evidence="2 3">
    <name type="scientific">Thamnocephalis sphaerospora</name>
    <dbReference type="NCBI Taxonomy" id="78915"/>
    <lineage>
        <taxon>Eukaryota</taxon>
        <taxon>Fungi</taxon>
        <taxon>Fungi incertae sedis</taxon>
        <taxon>Zoopagomycota</taxon>
        <taxon>Zoopagomycotina</taxon>
        <taxon>Zoopagomycetes</taxon>
        <taxon>Zoopagales</taxon>
        <taxon>Sigmoideomycetaceae</taxon>
        <taxon>Thamnocephalis</taxon>
    </lineage>
</organism>
<evidence type="ECO:0000313" key="3">
    <source>
        <dbReference type="Proteomes" id="UP000271241"/>
    </source>
</evidence>
<feature type="compositionally biased region" description="Basic and acidic residues" evidence="1">
    <location>
        <begin position="202"/>
        <end position="220"/>
    </location>
</feature>
<dbReference type="Proteomes" id="UP000271241">
    <property type="component" value="Unassembled WGS sequence"/>
</dbReference>
<keyword evidence="3" id="KW-1185">Reference proteome</keyword>
<dbReference type="EMBL" id="KZ992552">
    <property type="protein sequence ID" value="RKP08985.1"/>
    <property type="molecule type" value="Genomic_DNA"/>
</dbReference>
<feature type="region of interest" description="Disordered" evidence="1">
    <location>
        <begin position="187"/>
        <end position="248"/>
    </location>
</feature>
<sequence>MTVDSASMPQVEPDSAPANNRVLRANDAALSDMDGELDTEEEHEAELALTRQTSAFHIAWQCLPAKPRARLQALEAITLKIGDAARPRGLLDLPTSAIHTILMHIGVDAEARQTALELACVAPRMYSDIIACMPFWTAQEALSRPFENNQGEKQLGEERSLQTNAHGLQDDPDADRHSDNAHEEIHHASAAPLAVCTDGSAEVERTSKRSRDDTLAGEHTTKRRELRGMRSGKKSGPTRSPERPHTWQERMVQGVNWMRVFGDRQQLRDTWLGTDCLQALWTVPMTDNESRLRTDSDIVALQDGSVLAANNGLSLIVLEQPRNSAKTPPGEPTVKDLVQSLPSTNASSRRKQQWGRARPCGMPKVLLSSTVLVATLDATSSQSNQAIYIWTLNNGRRLPEVHVSGSCQLLELKGRWLYYNESQPKSTRVTWKVAYLGAQYVATAVVGHGGSSRCFGHLHQVCATRVQLLQPTTCDESTYTWQLLNVYQDGTSLPADEDETEGEQGAVGMQQLSTGQRQSGVWRISSSEGSSALRVLRTMRFQCSNADRRLVLAVGEPVDVRFASPWLALLSLDAESPRWVRMASKPGEMRVAAITTTRRLLCYTEGNRQYEILNGDNGDLLYEYSFTQYWTTPLFCRLSDTIWLIGLHTDAESDASGDSAICTLLDTTTGRNFSKKAYGSPLPAAYLGHVAASTRHLSYLHENALVVHSFIPT</sequence>
<evidence type="ECO:0000313" key="2">
    <source>
        <dbReference type="EMBL" id="RKP08985.1"/>
    </source>
</evidence>
<dbReference type="AlphaFoldDB" id="A0A4P9XS96"/>
<proteinExistence type="predicted"/>
<protein>
    <submittedName>
        <fullName evidence="2">Uncharacterized protein</fullName>
    </submittedName>
</protein>